<organism evidence="1 2">
    <name type="scientific">Glossina pallidipes</name>
    <name type="common">Tsetse fly</name>
    <dbReference type="NCBI Taxonomy" id="7398"/>
    <lineage>
        <taxon>Eukaryota</taxon>
        <taxon>Metazoa</taxon>
        <taxon>Ecdysozoa</taxon>
        <taxon>Arthropoda</taxon>
        <taxon>Hexapoda</taxon>
        <taxon>Insecta</taxon>
        <taxon>Pterygota</taxon>
        <taxon>Neoptera</taxon>
        <taxon>Endopterygota</taxon>
        <taxon>Diptera</taxon>
        <taxon>Brachycera</taxon>
        <taxon>Muscomorpha</taxon>
        <taxon>Hippoboscoidea</taxon>
        <taxon>Glossinidae</taxon>
        <taxon>Glossina</taxon>
    </lineage>
</organism>
<evidence type="ECO:0000313" key="1">
    <source>
        <dbReference type="EnsemblMetazoa" id="GPAI021780-PA"/>
    </source>
</evidence>
<dbReference type="VEuPathDB" id="VectorBase:GPAI021780"/>
<evidence type="ECO:0000313" key="2">
    <source>
        <dbReference type="Proteomes" id="UP000092445"/>
    </source>
</evidence>
<reference evidence="1" key="2">
    <citation type="submission" date="2020-05" db="UniProtKB">
        <authorList>
            <consortium name="EnsemblMetazoa"/>
        </authorList>
    </citation>
    <scope>IDENTIFICATION</scope>
    <source>
        <strain evidence="1">IAEA</strain>
    </source>
</reference>
<dbReference type="EnsemblMetazoa" id="GPAI021780-RA">
    <property type="protein sequence ID" value="GPAI021780-PA"/>
    <property type="gene ID" value="GPAI021780"/>
</dbReference>
<dbReference type="Proteomes" id="UP000092445">
    <property type="component" value="Unassembled WGS sequence"/>
</dbReference>
<reference evidence="2" key="1">
    <citation type="submission" date="2014-03" db="EMBL/GenBank/DDBJ databases">
        <authorList>
            <person name="Aksoy S."/>
            <person name="Warren W."/>
            <person name="Wilson R.K."/>
        </authorList>
    </citation>
    <scope>NUCLEOTIDE SEQUENCE [LARGE SCALE GENOMIC DNA]</scope>
    <source>
        <strain evidence="2">IAEA</strain>
    </source>
</reference>
<proteinExistence type="predicted"/>
<sequence length="150" mass="17768">MLSENLNDKSFVRTRSYDLQRNLIQSADHDINVNCVEHYFVRCRDPKNAVTSSSKCSQRDSRDQVKCSLALFSYELHKNAFQRAWHTRRIIFVFLLEWIRINLMRYDLQRNLTQSAGHDTNVHHYRTIAQADISYVWHVRGGTHNNDDNV</sequence>
<keyword evidence="2" id="KW-1185">Reference proteome</keyword>
<dbReference type="AlphaFoldDB" id="A0A1A9ZQB6"/>
<protein>
    <submittedName>
        <fullName evidence="1">Uncharacterized protein</fullName>
    </submittedName>
</protein>
<name>A0A1A9ZQB6_GLOPL</name>
<accession>A0A1A9ZQB6</accession>